<comment type="caution">
    <text evidence="1">The sequence shown here is derived from an EMBL/GenBank/DDBJ whole genome shotgun (WGS) entry which is preliminary data.</text>
</comment>
<name>A0AC61YBS2_9FLAO</name>
<protein>
    <submittedName>
        <fullName evidence="1">Uncharacterized protein</fullName>
    </submittedName>
</protein>
<evidence type="ECO:0000313" key="2">
    <source>
        <dbReference type="Proteomes" id="UP000356253"/>
    </source>
</evidence>
<keyword evidence="2" id="KW-1185">Reference proteome</keyword>
<sequence>MINLKHYITTFSLLSIFLSGFAQEENTSKKDNSINTQFEEVIEESNNYQDYKVVKKYKLTQLQKNTVNRINGLNKEIEDSNKTIKEQEAKIENLKSQLNSTKNDLNQVTQEKDEISFFGIPTQKGTYQTIMWIIVFVLVMVLVFFIYKYKKSKVLTKEAKKNLADNEAEFDEYRKKAIEKQQKLGRQLQDEINKHNKNKH</sequence>
<reference evidence="1" key="1">
    <citation type="submission" date="2019-09" db="EMBL/GenBank/DDBJ databases">
        <authorList>
            <person name="Rodrigo-Torres L."/>
            <person name="Arahal R. D."/>
            <person name="Lucena T."/>
        </authorList>
    </citation>
    <scope>NUCLEOTIDE SEQUENCE</scope>
    <source>
        <strain evidence="1">ISS653</strain>
    </source>
</reference>
<dbReference type="Proteomes" id="UP000356253">
    <property type="component" value="Unassembled WGS sequence"/>
</dbReference>
<gene>
    <name evidence="1" type="ORF">FVB9532_03014</name>
</gene>
<dbReference type="EMBL" id="CABVMM010000012">
    <property type="protein sequence ID" value="VVV01720.1"/>
    <property type="molecule type" value="Genomic_DNA"/>
</dbReference>
<accession>A0AC61YBS2</accession>
<proteinExistence type="predicted"/>
<evidence type="ECO:0000313" key="1">
    <source>
        <dbReference type="EMBL" id="VVV01720.1"/>
    </source>
</evidence>
<organism evidence="1 2">
    <name type="scientific">Mesonia oceanica</name>
    <dbReference type="NCBI Taxonomy" id="2687242"/>
    <lineage>
        <taxon>Bacteria</taxon>
        <taxon>Pseudomonadati</taxon>
        <taxon>Bacteroidota</taxon>
        <taxon>Flavobacteriia</taxon>
        <taxon>Flavobacteriales</taxon>
        <taxon>Flavobacteriaceae</taxon>
        <taxon>Mesonia</taxon>
    </lineage>
</organism>